<accession>A0A2P5WMP6</accession>
<dbReference type="PANTHER" id="PTHR47723:SF24">
    <property type="entry name" value="RNASE H TYPE-1 DOMAIN-CONTAINING PROTEIN"/>
    <property type="match status" value="1"/>
</dbReference>
<proteinExistence type="predicted"/>
<evidence type="ECO:0008006" key="3">
    <source>
        <dbReference type="Google" id="ProtNLM"/>
    </source>
</evidence>
<dbReference type="InterPro" id="IPR053151">
    <property type="entry name" value="RNase_H-like"/>
</dbReference>
<gene>
    <name evidence="1" type="ORF">GOBAR_AA28306</name>
</gene>
<name>A0A2P5WMP6_GOSBA</name>
<evidence type="ECO:0000313" key="2">
    <source>
        <dbReference type="Proteomes" id="UP000239757"/>
    </source>
</evidence>
<dbReference type="AlphaFoldDB" id="A0A2P5WMP6"/>
<dbReference type="Proteomes" id="UP000239757">
    <property type="component" value="Unassembled WGS sequence"/>
</dbReference>
<dbReference type="EMBL" id="KZ667090">
    <property type="protein sequence ID" value="PPR92366.1"/>
    <property type="molecule type" value="Genomic_DNA"/>
</dbReference>
<evidence type="ECO:0000313" key="1">
    <source>
        <dbReference type="EMBL" id="PPR92366.1"/>
    </source>
</evidence>
<dbReference type="PANTHER" id="PTHR47723">
    <property type="entry name" value="OS05G0353850 PROTEIN"/>
    <property type="match status" value="1"/>
</dbReference>
<protein>
    <recommendedName>
        <fullName evidence="3">RNase H type-1 domain-containing protein</fullName>
    </recommendedName>
</protein>
<reference evidence="1 2" key="1">
    <citation type="submission" date="2015-01" db="EMBL/GenBank/DDBJ databases">
        <title>Genome of allotetraploid Gossypium barbadense reveals genomic plasticity and fiber elongation in cotton evolution.</title>
        <authorList>
            <person name="Chen X."/>
            <person name="Liu X."/>
            <person name="Zhao B."/>
            <person name="Zheng H."/>
            <person name="Hu Y."/>
            <person name="Lu G."/>
            <person name="Yang C."/>
            <person name="Chen J."/>
            <person name="Shan C."/>
            <person name="Zhang L."/>
            <person name="Zhou Y."/>
            <person name="Wang L."/>
            <person name="Guo W."/>
            <person name="Bai Y."/>
            <person name="Ruan J."/>
            <person name="Shangguan X."/>
            <person name="Mao Y."/>
            <person name="Jiang J."/>
            <person name="Zhu Y."/>
            <person name="Lei J."/>
            <person name="Kang H."/>
            <person name="Chen S."/>
            <person name="He X."/>
            <person name="Wang R."/>
            <person name="Wang Y."/>
            <person name="Chen J."/>
            <person name="Wang L."/>
            <person name="Yu S."/>
            <person name="Wang B."/>
            <person name="Wei J."/>
            <person name="Song S."/>
            <person name="Lu X."/>
            <person name="Gao Z."/>
            <person name="Gu W."/>
            <person name="Deng X."/>
            <person name="Ma D."/>
            <person name="Wang S."/>
            <person name="Liang W."/>
            <person name="Fang L."/>
            <person name="Cai C."/>
            <person name="Zhu X."/>
            <person name="Zhou B."/>
            <person name="Zhang Y."/>
            <person name="Chen Z."/>
            <person name="Xu S."/>
            <person name="Zhu R."/>
            <person name="Wang S."/>
            <person name="Zhang T."/>
            <person name="Zhao G."/>
        </authorList>
    </citation>
    <scope>NUCLEOTIDE SEQUENCE [LARGE SCALE GENOMIC DNA]</scope>
    <source>
        <strain evidence="2">cv. Xinhai21</strain>
        <tissue evidence="1">Leaf</tissue>
    </source>
</reference>
<dbReference type="OrthoDB" id="1002511at2759"/>
<organism evidence="1 2">
    <name type="scientific">Gossypium barbadense</name>
    <name type="common">Sea Island cotton</name>
    <name type="synonym">Hibiscus barbadensis</name>
    <dbReference type="NCBI Taxonomy" id="3634"/>
    <lineage>
        <taxon>Eukaryota</taxon>
        <taxon>Viridiplantae</taxon>
        <taxon>Streptophyta</taxon>
        <taxon>Embryophyta</taxon>
        <taxon>Tracheophyta</taxon>
        <taxon>Spermatophyta</taxon>
        <taxon>Magnoliopsida</taxon>
        <taxon>eudicotyledons</taxon>
        <taxon>Gunneridae</taxon>
        <taxon>Pentapetalae</taxon>
        <taxon>rosids</taxon>
        <taxon>malvids</taxon>
        <taxon>Malvales</taxon>
        <taxon>Malvaceae</taxon>
        <taxon>Malvoideae</taxon>
        <taxon>Gossypium</taxon>
    </lineage>
</organism>
<sequence length="89" mass="9941">MASLSWARVMKRSLSNLQQQASAQWENPQIGWFKLNMDSGVDIKSSRAITDGLVRCPKGDWVFGYGRNIGVRSVLEVELQALVDGLKMT</sequence>